<accession>A0ABQ3B325</accession>
<feature type="binding site" evidence="10">
    <location>
        <begin position="201"/>
        <end position="209"/>
    </location>
    <ligand>
        <name>GTP</name>
        <dbReference type="ChEBI" id="CHEBI:37565"/>
    </ligand>
</feature>
<keyword evidence="2 10" id="KW-0690">Ribosome biogenesis</keyword>
<evidence type="ECO:0000256" key="2">
    <source>
        <dbReference type="ARBA" id="ARBA00022517"/>
    </source>
</evidence>
<protein>
    <recommendedName>
        <fullName evidence="10">Small ribosomal subunit biogenesis GTPase RsgA</fullName>
        <ecNumber evidence="10">3.6.1.-</ecNumber>
    </recommendedName>
</protein>
<dbReference type="PROSITE" id="PS50936">
    <property type="entry name" value="ENGC_GTPASE"/>
    <property type="match status" value="1"/>
</dbReference>
<dbReference type="EMBL" id="BMYZ01000001">
    <property type="protein sequence ID" value="GGY75229.1"/>
    <property type="molecule type" value="Genomic_DNA"/>
</dbReference>
<evidence type="ECO:0000256" key="7">
    <source>
        <dbReference type="ARBA" id="ARBA00022833"/>
    </source>
</evidence>
<evidence type="ECO:0000259" key="11">
    <source>
        <dbReference type="PROSITE" id="PS50936"/>
    </source>
</evidence>
<evidence type="ECO:0000256" key="10">
    <source>
        <dbReference type="HAMAP-Rule" id="MF_01820"/>
    </source>
</evidence>
<feature type="domain" description="EngC GTPase" evidence="11">
    <location>
        <begin position="109"/>
        <end position="256"/>
    </location>
</feature>
<keyword evidence="7 10" id="KW-0862">Zinc</keyword>
<feature type="domain" description="CP-type G" evidence="12">
    <location>
        <begin position="99"/>
        <end position="258"/>
    </location>
</feature>
<proteinExistence type="inferred from homology"/>
<comment type="subunit">
    <text evidence="10">Monomer. Associates with 30S ribosomal subunit, binds 16S rRNA.</text>
</comment>
<dbReference type="CDD" id="cd01854">
    <property type="entry name" value="YjeQ_EngC"/>
    <property type="match status" value="1"/>
</dbReference>
<keyword evidence="3 10" id="KW-0479">Metal-binding</keyword>
<evidence type="ECO:0000256" key="6">
    <source>
        <dbReference type="ARBA" id="ARBA00022801"/>
    </source>
</evidence>
<dbReference type="Pfam" id="PF03193">
    <property type="entry name" value="RsgA_GTPase"/>
    <property type="match status" value="1"/>
</dbReference>
<feature type="binding site" evidence="10">
    <location>
        <position position="288"/>
    </location>
    <ligand>
        <name>Zn(2+)</name>
        <dbReference type="ChEBI" id="CHEBI:29105"/>
    </ligand>
</feature>
<dbReference type="InterPro" id="IPR004881">
    <property type="entry name" value="Ribosome_biogen_GTPase_RsgA"/>
</dbReference>
<evidence type="ECO:0000259" key="12">
    <source>
        <dbReference type="PROSITE" id="PS51721"/>
    </source>
</evidence>
<comment type="caution">
    <text evidence="13">The sequence shown here is derived from an EMBL/GenBank/DDBJ whole genome shotgun (WGS) entry which is preliminary data.</text>
</comment>
<keyword evidence="6 10" id="KW-0378">Hydrolase</keyword>
<dbReference type="Gene3D" id="3.40.50.300">
    <property type="entry name" value="P-loop containing nucleotide triphosphate hydrolases"/>
    <property type="match status" value="1"/>
</dbReference>
<feature type="binding site" evidence="10">
    <location>
        <position position="286"/>
    </location>
    <ligand>
        <name>Zn(2+)</name>
        <dbReference type="ChEBI" id="CHEBI:29105"/>
    </ligand>
</feature>
<evidence type="ECO:0000256" key="5">
    <source>
        <dbReference type="ARBA" id="ARBA00022741"/>
    </source>
</evidence>
<dbReference type="RefSeq" id="WP_189418113.1">
    <property type="nucleotide sequence ID" value="NZ_BMYZ01000001.1"/>
</dbReference>
<gene>
    <name evidence="10 13" type="primary">rsgA</name>
    <name evidence="13" type="ORF">GCM10011613_20920</name>
</gene>
<dbReference type="Gene3D" id="1.10.40.50">
    <property type="entry name" value="Probable gtpase engc, domain 3"/>
    <property type="match status" value="1"/>
</dbReference>
<dbReference type="PROSITE" id="PS51721">
    <property type="entry name" value="G_CP"/>
    <property type="match status" value="1"/>
</dbReference>
<keyword evidence="9 10" id="KW-0342">GTP-binding</keyword>
<evidence type="ECO:0000256" key="3">
    <source>
        <dbReference type="ARBA" id="ARBA00022723"/>
    </source>
</evidence>
<sequence length="350" mass="39312">MINIDFESLRPIGLTPYIAQQLLMMESCGQNAVAARVIEIHRDRIVLHNGNIEFYARILPNADVEKLAVGDWVIVEQHPNNEFWICDRMQPVTQITRRTQDGNRQLLVSNVDTAILVMGLDNDFNLRRMERYLAIVQAAQVTPIIVLTKQDIVVDAEEKLAQITQRLPPHLTIYSVNALEQKTSGVLAPWLSAGQTLVLLGSSGAGKSTLTNGLTNSLQETGAVRVGDSRGRHTTRSRSLHCCTSGACIIDTPGLRSWSPDADEDALDIAFDDISSLALNCKFRNCQHNDEPGCAVRGAIDDDRLHNYQKLLREIKRSQQTALERIEERAKWKVLHKAAEVRTREKRKEY</sequence>
<dbReference type="InterPro" id="IPR027417">
    <property type="entry name" value="P-loop_NTPase"/>
</dbReference>
<dbReference type="PANTHER" id="PTHR32120">
    <property type="entry name" value="SMALL RIBOSOMAL SUBUNIT BIOGENESIS GTPASE RSGA"/>
    <property type="match status" value="1"/>
</dbReference>
<reference evidence="14" key="1">
    <citation type="journal article" date="2019" name="Int. J. Syst. Evol. Microbiol.">
        <title>The Global Catalogue of Microorganisms (GCM) 10K type strain sequencing project: providing services to taxonomists for standard genome sequencing and annotation.</title>
        <authorList>
            <consortium name="The Broad Institute Genomics Platform"/>
            <consortium name="The Broad Institute Genome Sequencing Center for Infectious Disease"/>
            <person name="Wu L."/>
            <person name="Ma J."/>
        </authorList>
    </citation>
    <scope>NUCLEOTIDE SEQUENCE [LARGE SCALE GENOMIC DNA]</scope>
    <source>
        <strain evidence="14">KCTC 32239</strain>
    </source>
</reference>
<dbReference type="PANTHER" id="PTHR32120:SF10">
    <property type="entry name" value="SMALL RIBOSOMAL SUBUNIT BIOGENESIS GTPASE RSGA"/>
    <property type="match status" value="1"/>
</dbReference>
<dbReference type="Proteomes" id="UP000619761">
    <property type="component" value="Unassembled WGS sequence"/>
</dbReference>
<evidence type="ECO:0000256" key="8">
    <source>
        <dbReference type="ARBA" id="ARBA00022884"/>
    </source>
</evidence>
<dbReference type="EC" id="3.6.1.-" evidence="10"/>
<name>A0ABQ3B325_9GAMM</name>
<evidence type="ECO:0000313" key="14">
    <source>
        <dbReference type="Proteomes" id="UP000619761"/>
    </source>
</evidence>
<feature type="binding site" evidence="10">
    <location>
        <position position="294"/>
    </location>
    <ligand>
        <name>Zn(2+)</name>
        <dbReference type="ChEBI" id="CHEBI:29105"/>
    </ligand>
</feature>
<comment type="similarity">
    <text evidence="10">Belongs to the TRAFAC class YlqF/YawG GTPase family. RsgA subfamily.</text>
</comment>
<evidence type="ECO:0000256" key="9">
    <source>
        <dbReference type="ARBA" id="ARBA00023134"/>
    </source>
</evidence>
<dbReference type="InterPro" id="IPR010914">
    <property type="entry name" value="RsgA_GTPase_dom"/>
</dbReference>
<keyword evidence="5 10" id="KW-0547">Nucleotide-binding</keyword>
<keyword evidence="14" id="KW-1185">Reference proteome</keyword>
<evidence type="ECO:0000313" key="13">
    <source>
        <dbReference type="EMBL" id="GGY75229.1"/>
    </source>
</evidence>
<organism evidence="13 14">
    <name type="scientific">Cellvibrio zantedeschiae</name>
    <dbReference type="NCBI Taxonomy" id="1237077"/>
    <lineage>
        <taxon>Bacteria</taxon>
        <taxon>Pseudomonadati</taxon>
        <taxon>Pseudomonadota</taxon>
        <taxon>Gammaproteobacteria</taxon>
        <taxon>Cellvibrionales</taxon>
        <taxon>Cellvibrionaceae</taxon>
        <taxon>Cellvibrio</taxon>
    </lineage>
</organism>
<dbReference type="HAMAP" id="MF_01820">
    <property type="entry name" value="GTPase_RsgA"/>
    <property type="match status" value="1"/>
</dbReference>
<comment type="subcellular location">
    <subcellularLocation>
        <location evidence="10">Cytoplasm</location>
    </subcellularLocation>
</comment>
<feature type="binding site" evidence="10">
    <location>
        <begin position="148"/>
        <end position="151"/>
    </location>
    <ligand>
        <name>GTP</name>
        <dbReference type="ChEBI" id="CHEBI:37565"/>
    </ligand>
</feature>
<comment type="function">
    <text evidence="10">One of several proteins that assist in the late maturation steps of the functional core of the 30S ribosomal subunit. Helps release RbfA from mature subunits. May play a role in the assembly of ribosomal proteins into the subunit. Circularly permuted GTPase that catalyzes slow GTP hydrolysis, GTPase activity is stimulated by the 30S ribosomal subunit.</text>
</comment>
<dbReference type="NCBIfam" id="TIGR00157">
    <property type="entry name" value="ribosome small subunit-dependent GTPase A"/>
    <property type="match status" value="1"/>
</dbReference>
<keyword evidence="4 10" id="KW-0699">rRNA-binding</keyword>
<feature type="binding site" evidence="10">
    <location>
        <position position="281"/>
    </location>
    <ligand>
        <name>Zn(2+)</name>
        <dbReference type="ChEBI" id="CHEBI:29105"/>
    </ligand>
</feature>
<evidence type="ECO:0000256" key="1">
    <source>
        <dbReference type="ARBA" id="ARBA00022490"/>
    </source>
</evidence>
<keyword evidence="8 10" id="KW-0694">RNA-binding</keyword>
<evidence type="ECO:0000256" key="4">
    <source>
        <dbReference type="ARBA" id="ARBA00022730"/>
    </source>
</evidence>
<dbReference type="InterPro" id="IPR030378">
    <property type="entry name" value="G_CP_dom"/>
</dbReference>
<comment type="cofactor">
    <cofactor evidence="10">
        <name>Zn(2+)</name>
        <dbReference type="ChEBI" id="CHEBI:29105"/>
    </cofactor>
    <text evidence="10">Binds 1 zinc ion per subunit.</text>
</comment>
<keyword evidence="1 10" id="KW-0963">Cytoplasm</keyword>
<dbReference type="SUPFAM" id="SSF52540">
    <property type="entry name" value="P-loop containing nucleoside triphosphate hydrolases"/>
    <property type="match status" value="1"/>
</dbReference>